<dbReference type="RefSeq" id="XP_036263346.1">
    <property type="nucleotide sequence ID" value="XM_036407086.1"/>
</dbReference>
<proteinExistence type="predicted"/>
<evidence type="ECO:0000313" key="2">
    <source>
        <dbReference type="Proteomes" id="UP000054928"/>
    </source>
</evidence>
<dbReference type="EMBL" id="CCYD01001640">
    <property type="protein sequence ID" value="CEG45606.1"/>
    <property type="molecule type" value="Genomic_DNA"/>
</dbReference>
<dbReference type="Proteomes" id="UP000054928">
    <property type="component" value="Unassembled WGS sequence"/>
</dbReference>
<protein>
    <submittedName>
        <fullName evidence="1">Uncharacterized protein</fullName>
    </submittedName>
</protein>
<sequence>MMFLNGMSRYLKIKTLVGHKNWGALTEYCFAPYKIDSKGFRLKISLCLQIFPNTGFILRQREYMLSIHDDSFAKMRHQILKHRCCLDVL</sequence>
<organism evidence="1 2">
    <name type="scientific">Plasmopara halstedii</name>
    <name type="common">Downy mildew of sunflower</name>
    <dbReference type="NCBI Taxonomy" id="4781"/>
    <lineage>
        <taxon>Eukaryota</taxon>
        <taxon>Sar</taxon>
        <taxon>Stramenopiles</taxon>
        <taxon>Oomycota</taxon>
        <taxon>Peronosporomycetes</taxon>
        <taxon>Peronosporales</taxon>
        <taxon>Peronosporaceae</taxon>
        <taxon>Plasmopara</taxon>
    </lineage>
</organism>
<name>A0A0P1AW68_PLAHL</name>
<accession>A0A0P1AW68</accession>
<reference evidence="2" key="1">
    <citation type="submission" date="2014-09" db="EMBL/GenBank/DDBJ databases">
        <authorList>
            <person name="Sharma Rahul"/>
            <person name="Thines Marco"/>
        </authorList>
    </citation>
    <scope>NUCLEOTIDE SEQUENCE [LARGE SCALE GENOMIC DNA]</scope>
</reference>
<keyword evidence="2" id="KW-1185">Reference proteome</keyword>
<dbReference type="AlphaFoldDB" id="A0A0P1AW68"/>
<evidence type="ECO:0000313" key="1">
    <source>
        <dbReference type="EMBL" id="CEG45606.1"/>
    </source>
</evidence>
<dbReference type="GeneID" id="59052735"/>